<feature type="transmembrane region" description="Helical" evidence="10">
    <location>
        <begin position="130"/>
        <end position="149"/>
    </location>
</feature>
<feature type="transmembrane region" description="Helical" evidence="10">
    <location>
        <begin position="420"/>
        <end position="442"/>
    </location>
</feature>
<dbReference type="InterPro" id="IPR050222">
    <property type="entry name" value="MATE_MdtK"/>
</dbReference>
<keyword evidence="12" id="KW-1185">Reference proteome</keyword>
<evidence type="ECO:0000256" key="7">
    <source>
        <dbReference type="ARBA" id="ARBA00023065"/>
    </source>
</evidence>
<feature type="transmembrane region" description="Helical" evidence="10">
    <location>
        <begin position="348"/>
        <end position="366"/>
    </location>
</feature>
<feature type="transmembrane region" description="Helical" evidence="10">
    <location>
        <begin position="55"/>
        <end position="73"/>
    </location>
</feature>
<evidence type="ECO:0000256" key="3">
    <source>
        <dbReference type="ARBA" id="ARBA00022449"/>
    </source>
</evidence>
<dbReference type="PANTHER" id="PTHR43298">
    <property type="entry name" value="MULTIDRUG RESISTANCE PROTEIN NORM-RELATED"/>
    <property type="match status" value="1"/>
</dbReference>
<evidence type="ECO:0000256" key="5">
    <source>
        <dbReference type="ARBA" id="ARBA00022692"/>
    </source>
</evidence>
<accession>A0ABN8EHG2</accession>
<dbReference type="InterPro" id="IPR048279">
    <property type="entry name" value="MdtK-like"/>
</dbReference>
<dbReference type="PANTHER" id="PTHR43298:SF2">
    <property type="entry name" value="FMN_FAD EXPORTER YEEO-RELATED"/>
    <property type="match status" value="1"/>
</dbReference>
<evidence type="ECO:0000256" key="9">
    <source>
        <dbReference type="ARBA" id="ARBA00031636"/>
    </source>
</evidence>
<evidence type="ECO:0000256" key="1">
    <source>
        <dbReference type="ARBA" id="ARBA00004429"/>
    </source>
</evidence>
<sequence>MRSNFIRAEIFRLTSLGVPILIAQLAQTAMGVVDTLMAGRYHADDLAAVAIGNSLSLPIVLLIAGIMIGNTAISSHHYGARKFADIGESTRQSLWLGLPISFLAMAMMFNADIVLVIMDTPAHMAVISQQYLYGFAMGFPALIGCLAIRTMAEGMGQTRPIMIIGIISFLLNIPLNYALIYGKFGLPELGGAGCGLASGIVLWLQLLMFIAFSRRAEFKASGLYQKISKPDVERIKEIMKVGLPIGGAMFVEVVLFAAIALILAPMGSTIIGAHQIALNFSGMVFMIPLSLANAITIRVGHTLGQGKTLKARAITFTGIGYGMVLALITACFVFYARDWIAAAYTHDTAIQSAAVGLLFYAAIYQLPDAIQACANGALRAYKDTRVALIFVIISCWGIGLPVGYVLGMTDWWLPMMGAKGFWIGLAVGLSCASFSLGARLLWRTERTIEHYKKRSI</sequence>
<keyword evidence="6 10" id="KW-1133">Transmembrane helix</keyword>
<dbReference type="PIRSF" id="PIRSF006603">
    <property type="entry name" value="DinF"/>
    <property type="match status" value="1"/>
</dbReference>
<evidence type="ECO:0000256" key="8">
    <source>
        <dbReference type="ARBA" id="ARBA00023136"/>
    </source>
</evidence>
<keyword evidence="5 10" id="KW-0812">Transmembrane</keyword>
<keyword evidence="8 10" id="KW-0472">Membrane</keyword>
<keyword evidence="2" id="KW-0813">Transport</keyword>
<evidence type="ECO:0000256" key="6">
    <source>
        <dbReference type="ARBA" id="ARBA00022989"/>
    </source>
</evidence>
<feature type="transmembrane region" description="Helical" evidence="10">
    <location>
        <begin position="190"/>
        <end position="212"/>
    </location>
</feature>
<dbReference type="CDD" id="cd13131">
    <property type="entry name" value="MATE_NorM_like"/>
    <property type="match status" value="1"/>
</dbReference>
<comment type="caution">
    <text evidence="11">The sequence shown here is derived from an EMBL/GenBank/DDBJ whole genome shotgun (WGS) entry which is preliminary data.</text>
</comment>
<gene>
    <name evidence="11" type="primary">norM</name>
    <name evidence="11" type="ORF">SIN8267_01535</name>
</gene>
<keyword evidence="4" id="KW-1003">Cell membrane</keyword>
<reference evidence="11" key="1">
    <citation type="submission" date="2021-12" db="EMBL/GenBank/DDBJ databases">
        <authorList>
            <person name="Rodrigo-Torres L."/>
            <person name="Arahal R. D."/>
            <person name="Lucena T."/>
        </authorList>
    </citation>
    <scope>NUCLEOTIDE SEQUENCE</scope>
    <source>
        <strain evidence="11">CECT 8267</strain>
    </source>
</reference>
<keyword evidence="7" id="KW-0406">Ion transport</keyword>
<feature type="transmembrane region" description="Helical" evidence="10">
    <location>
        <begin position="276"/>
        <end position="301"/>
    </location>
</feature>
<proteinExistence type="predicted"/>
<feature type="transmembrane region" description="Helical" evidence="10">
    <location>
        <begin position="313"/>
        <end position="336"/>
    </location>
</feature>
<evidence type="ECO:0000256" key="10">
    <source>
        <dbReference type="SAM" id="Phobius"/>
    </source>
</evidence>
<dbReference type="Pfam" id="PF01554">
    <property type="entry name" value="MatE"/>
    <property type="match status" value="2"/>
</dbReference>
<name>A0ABN8EHG2_9GAMM</name>
<protein>
    <recommendedName>
        <fullName evidence="9">Multidrug-efflux transporter</fullName>
    </recommendedName>
</protein>
<dbReference type="EMBL" id="CAKLPX010000001">
    <property type="protein sequence ID" value="CAH0991429.1"/>
    <property type="molecule type" value="Genomic_DNA"/>
</dbReference>
<feature type="transmembrane region" description="Helical" evidence="10">
    <location>
        <begin position="241"/>
        <end position="264"/>
    </location>
</feature>
<feature type="transmembrane region" description="Helical" evidence="10">
    <location>
        <begin position="94"/>
        <end position="118"/>
    </location>
</feature>
<evidence type="ECO:0000313" key="12">
    <source>
        <dbReference type="Proteomes" id="UP000838100"/>
    </source>
</evidence>
<dbReference type="NCBIfam" id="TIGR00797">
    <property type="entry name" value="matE"/>
    <property type="match status" value="1"/>
</dbReference>
<dbReference type="RefSeq" id="WP_237444078.1">
    <property type="nucleotide sequence ID" value="NZ_CAKLPX010000001.1"/>
</dbReference>
<evidence type="ECO:0000313" key="11">
    <source>
        <dbReference type="EMBL" id="CAH0991429.1"/>
    </source>
</evidence>
<evidence type="ECO:0000256" key="2">
    <source>
        <dbReference type="ARBA" id="ARBA00022448"/>
    </source>
</evidence>
<comment type="subcellular location">
    <subcellularLocation>
        <location evidence="1">Cell inner membrane</location>
        <topology evidence="1">Multi-pass membrane protein</topology>
    </subcellularLocation>
</comment>
<evidence type="ECO:0000256" key="4">
    <source>
        <dbReference type="ARBA" id="ARBA00022475"/>
    </source>
</evidence>
<feature type="transmembrane region" description="Helical" evidence="10">
    <location>
        <begin position="161"/>
        <end position="184"/>
    </location>
</feature>
<keyword evidence="3" id="KW-0050">Antiport</keyword>
<dbReference type="InterPro" id="IPR002528">
    <property type="entry name" value="MATE_fam"/>
</dbReference>
<organism evidence="11 12">
    <name type="scientific">Sinobacterium norvegicum</name>
    <dbReference type="NCBI Taxonomy" id="1641715"/>
    <lineage>
        <taxon>Bacteria</taxon>
        <taxon>Pseudomonadati</taxon>
        <taxon>Pseudomonadota</taxon>
        <taxon>Gammaproteobacteria</taxon>
        <taxon>Cellvibrionales</taxon>
        <taxon>Spongiibacteraceae</taxon>
        <taxon>Sinobacterium</taxon>
    </lineage>
</organism>
<dbReference type="Proteomes" id="UP000838100">
    <property type="component" value="Unassembled WGS sequence"/>
</dbReference>
<feature type="transmembrane region" description="Helical" evidence="10">
    <location>
        <begin position="386"/>
        <end position="408"/>
    </location>
</feature>